<name>A0A5P3XJB3_PARBF</name>
<sequence>MKSIISKTIIFIGMIPTAFFFKEFFGMDNMLIGITGFMAAINLIDNDYTVNPIKNTIKFIIIELSIGACAFIAVISPILTLISTFVIVFAVVYIFTYDTTKPIYMPFVLGYLFMIYFPIKSSITHVRIEALLLSALLIMFVQLIANKNKFWNKSKQQLCKDIGLIVDEIDILIAKENFDGFKKISFTLDNDLKNLSQSLYSRKEKTFLISDTSRLYLCITQILDGANSILEKIVDDKNNIKTNTNELKILKYLFLDISRFLNKEIGLIDLKNKVYTYIHKDNKNEFDNYISYELKQNMTLLDDILKNIINGGLSTSDKKYGVPGKVKDIEIIKRRFNRNSLRFTFAFRIALCVSLGAFIVNYFKLYEGKWLVFTLASVIQPYIESSESKMIDRIKGTLIGVFIFELTFHIVKNVDAKMFIAFFCGYISNYFKDYSKRMTFMTIFALGIGSTHNNFNILSFDRIKFILIGCILAFIATRVIFPYKIKDVTFNLVNSSIDLNKKIVNLLKDLKFKELYHSKIDSYDLRELVLTNRLTNDKISINNNTIRCDEINKFLYSERVIMSNLILLKNSISNDRVKSLDICATSIKMQQYTDGKLGKDDMLKELYSIDNLDDKLIFMNIYEIFNNLKIAQNFSKLVCSN</sequence>
<feature type="transmembrane region" description="Helical" evidence="5">
    <location>
        <begin position="102"/>
        <end position="119"/>
    </location>
</feature>
<keyword evidence="4 5" id="KW-0472">Membrane</keyword>
<evidence type="ECO:0000313" key="8">
    <source>
        <dbReference type="Proteomes" id="UP000326961"/>
    </source>
</evidence>
<feature type="transmembrane region" description="Helical" evidence="5">
    <location>
        <begin position="125"/>
        <end position="145"/>
    </location>
</feature>
<keyword evidence="2 5" id="KW-0812">Transmembrane</keyword>
<reference evidence="7 8" key="1">
    <citation type="submission" date="2018-09" db="EMBL/GenBank/DDBJ databases">
        <title>A clostridial neurotoxin that targets Anopheles mosquitoes.</title>
        <authorList>
            <person name="Contreras E."/>
            <person name="Masuyer G."/>
            <person name="Qureshi N."/>
            <person name="Chawla S."/>
            <person name="Lim H.L."/>
            <person name="Chen J."/>
            <person name="Stenmark P."/>
            <person name="Gill S."/>
        </authorList>
    </citation>
    <scope>NUCLEOTIDE SEQUENCE [LARGE SCALE GENOMIC DNA]</scope>
    <source>
        <strain evidence="7 8">Cbm</strain>
    </source>
</reference>
<evidence type="ECO:0000256" key="1">
    <source>
        <dbReference type="ARBA" id="ARBA00004141"/>
    </source>
</evidence>
<feature type="transmembrane region" description="Helical" evidence="5">
    <location>
        <begin position="463"/>
        <end position="481"/>
    </location>
</feature>
<proteinExistence type="predicted"/>
<evidence type="ECO:0000259" key="6">
    <source>
        <dbReference type="Pfam" id="PF13515"/>
    </source>
</evidence>
<evidence type="ECO:0000313" key="7">
    <source>
        <dbReference type="EMBL" id="QEZ70393.1"/>
    </source>
</evidence>
<dbReference type="AlphaFoldDB" id="A0A5P3XJB3"/>
<feature type="domain" description="Integral membrane bound transporter" evidence="6">
    <location>
        <begin position="356"/>
        <end position="475"/>
    </location>
</feature>
<evidence type="ECO:0000256" key="2">
    <source>
        <dbReference type="ARBA" id="ARBA00022692"/>
    </source>
</evidence>
<comment type="subcellular location">
    <subcellularLocation>
        <location evidence="1">Membrane</location>
        <topology evidence="1">Multi-pass membrane protein</topology>
    </subcellularLocation>
</comment>
<dbReference type="EMBL" id="CP032452">
    <property type="protein sequence ID" value="QEZ70393.1"/>
    <property type="molecule type" value="Genomic_DNA"/>
</dbReference>
<gene>
    <name evidence="7" type="ORF">D4A35_16360</name>
</gene>
<dbReference type="InterPro" id="IPR049453">
    <property type="entry name" value="Memb_transporter_dom"/>
</dbReference>
<evidence type="ECO:0000256" key="4">
    <source>
        <dbReference type="ARBA" id="ARBA00023136"/>
    </source>
</evidence>
<organism evidence="7 8">
    <name type="scientific">Paraclostridium bifermentans</name>
    <name type="common">Clostridium bifermentans</name>
    <dbReference type="NCBI Taxonomy" id="1490"/>
    <lineage>
        <taxon>Bacteria</taxon>
        <taxon>Bacillati</taxon>
        <taxon>Bacillota</taxon>
        <taxon>Clostridia</taxon>
        <taxon>Peptostreptococcales</taxon>
        <taxon>Peptostreptococcaceae</taxon>
        <taxon>Paraclostridium</taxon>
    </lineage>
</organism>
<protein>
    <submittedName>
        <fullName evidence="7">FUSC family protein</fullName>
    </submittedName>
</protein>
<dbReference type="Pfam" id="PF13515">
    <property type="entry name" value="FUSC_2"/>
    <property type="match status" value="1"/>
</dbReference>
<feature type="transmembrane region" description="Helical" evidence="5">
    <location>
        <begin position="64"/>
        <end position="95"/>
    </location>
</feature>
<dbReference type="Proteomes" id="UP000326961">
    <property type="component" value="Chromosome"/>
</dbReference>
<evidence type="ECO:0000256" key="5">
    <source>
        <dbReference type="SAM" id="Phobius"/>
    </source>
</evidence>
<feature type="transmembrane region" description="Helical" evidence="5">
    <location>
        <begin position="343"/>
        <end position="363"/>
    </location>
</feature>
<keyword evidence="3 5" id="KW-1133">Transmembrane helix</keyword>
<dbReference type="RefSeq" id="WP_150887220.1">
    <property type="nucleotide sequence ID" value="NZ_CP032452.1"/>
</dbReference>
<dbReference type="GO" id="GO:0016020">
    <property type="term" value="C:membrane"/>
    <property type="evidence" value="ECO:0007669"/>
    <property type="project" value="UniProtKB-SubCell"/>
</dbReference>
<feature type="transmembrane region" description="Helical" evidence="5">
    <location>
        <begin position="24"/>
        <end position="44"/>
    </location>
</feature>
<accession>A0A5P3XJB3</accession>
<evidence type="ECO:0000256" key="3">
    <source>
        <dbReference type="ARBA" id="ARBA00022989"/>
    </source>
</evidence>
<feature type="transmembrane region" description="Helical" evidence="5">
    <location>
        <begin position="438"/>
        <end position="457"/>
    </location>
</feature>